<keyword evidence="3" id="KW-1185">Reference proteome</keyword>
<dbReference type="GeneID" id="80892386"/>
<dbReference type="EMBL" id="JAJHUN010000001">
    <property type="protein sequence ID" value="KAJ4163504.1"/>
    <property type="molecule type" value="Genomic_DNA"/>
</dbReference>
<evidence type="ECO:0000313" key="3">
    <source>
        <dbReference type="Proteomes" id="UP001144673"/>
    </source>
</evidence>
<dbReference type="Proteomes" id="UP001144673">
    <property type="component" value="Chromosome 1"/>
</dbReference>
<reference evidence="2" key="1">
    <citation type="journal article" date="2023" name="Access Microbiol">
        <title>De-novo genome assembly for Akanthomyces muscarius, a biocontrol agent of insect agricultural pests.</title>
        <authorList>
            <person name="Erdos Z."/>
            <person name="Studholme D.J."/>
            <person name="Raymond B."/>
            <person name="Sharma M."/>
        </authorList>
    </citation>
    <scope>NUCLEOTIDE SEQUENCE</scope>
    <source>
        <strain evidence="2">Ve6</strain>
    </source>
</reference>
<protein>
    <submittedName>
        <fullName evidence="2">Uncharacterized protein</fullName>
    </submittedName>
</protein>
<organism evidence="2 3">
    <name type="scientific">Akanthomyces muscarius</name>
    <name type="common">Entomopathogenic fungus</name>
    <name type="synonym">Lecanicillium muscarium</name>
    <dbReference type="NCBI Taxonomy" id="2231603"/>
    <lineage>
        <taxon>Eukaryota</taxon>
        <taxon>Fungi</taxon>
        <taxon>Dikarya</taxon>
        <taxon>Ascomycota</taxon>
        <taxon>Pezizomycotina</taxon>
        <taxon>Sordariomycetes</taxon>
        <taxon>Hypocreomycetidae</taxon>
        <taxon>Hypocreales</taxon>
        <taxon>Cordycipitaceae</taxon>
        <taxon>Akanthomyces</taxon>
    </lineage>
</organism>
<name>A0A9W8QNB9_AKAMU</name>
<proteinExistence type="predicted"/>
<comment type="caution">
    <text evidence="2">The sequence shown here is derived from an EMBL/GenBank/DDBJ whole genome shotgun (WGS) entry which is preliminary data.</text>
</comment>
<accession>A0A9W8QNB9</accession>
<dbReference type="AlphaFoldDB" id="A0A9W8QNB9"/>
<dbReference type="RefSeq" id="XP_056058419.1">
    <property type="nucleotide sequence ID" value="XM_056202909.1"/>
</dbReference>
<evidence type="ECO:0000313" key="2">
    <source>
        <dbReference type="EMBL" id="KAJ4163504.1"/>
    </source>
</evidence>
<feature type="region of interest" description="Disordered" evidence="1">
    <location>
        <begin position="1"/>
        <end position="36"/>
    </location>
</feature>
<gene>
    <name evidence="2" type="ORF">LMH87_005227</name>
</gene>
<sequence length="169" mass="17352">MPRGGYDCTGAAPGSFASRQGRQMYPCGGGTTPRASQSAVFPGVQYHQPAAPAPGGQASQVYAAAGPHATMSYGYPGPAPQAGFVSQQQQGGYMTGGFGPAQQQPQMQQQTFMQHGYAPGSTMQVPGGGGVASQGMVYAGGYPQQQQHHASVYGAGFAPVGQAPYYRQQ</sequence>
<evidence type="ECO:0000256" key="1">
    <source>
        <dbReference type="SAM" id="MobiDB-lite"/>
    </source>
</evidence>
<dbReference type="KEGG" id="amus:LMH87_005227"/>